<keyword evidence="1" id="KW-1133">Transmembrane helix</keyword>
<keyword evidence="1" id="KW-0812">Transmembrane</keyword>
<dbReference type="RefSeq" id="WP_193080530.1">
    <property type="nucleotide sequence ID" value="NZ_CP045201.1"/>
</dbReference>
<dbReference type="KEGG" id="pshq:F3W81_17190"/>
<protein>
    <submittedName>
        <fullName evidence="2">Uncharacterized protein</fullName>
    </submittedName>
</protein>
<organism evidence="2 3">
    <name type="scientific">Pseudooceanicola spongiae</name>
    <dbReference type="NCBI Taxonomy" id="2613965"/>
    <lineage>
        <taxon>Bacteria</taxon>
        <taxon>Pseudomonadati</taxon>
        <taxon>Pseudomonadota</taxon>
        <taxon>Alphaproteobacteria</taxon>
        <taxon>Rhodobacterales</taxon>
        <taxon>Paracoccaceae</taxon>
        <taxon>Pseudooceanicola</taxon>
    </lineage>
</organism>
<sequence>MPRQRRFTLVVLAMFIFAHAIAIPVALINPGLFETALAQEDGPLEYGTAIFLFVAALLLIWRGRQLLQIGRRFGAALTWLYALLYAFVAGEEISWGQRIFDWQSGSFFVEHNFQAETNLHNLVIGDTQLASTIFGNDLTPVLLAYLILLPILYPLAHWVRGFATALAVPVPRPLHAWLAVIASVTMVIIGGVPRQFELYEFAFSLMSMMIFAAPRNPGLYTEGTARKRVRLAHQFCAPAE</sequence>
<name>A0A7L9WSB9_9RHOB</name>
<feature type="transmembrane region" description="Helical" evidence="1">
    <location>
        <begin position="174"/>
        <end position="192"/>
    </location>
</feature>
<gene>
    <name evidence="2" type="ORF">F3W81_17190</name>
</gene>
<evidence type="ECO:0000313" key="2">
    <source>
        <dbReference type="EMBL" id="QOL82408.1"/>
    </source>
</evidence>
<keyword evidence="3" id="KW-1185">Reference proteome</keyword>
<dbReference type="Proteomes" id="UP000594118">
    <property type="component" value="Chromosome"/>
</dbReference>
<feature type="transmembrane region" description="Helical" evidence="1">
    <location>
        <begin position="142"/>
        <end position="162"/>
    </location>
</feature>
<reference evidence="2 3" key="1">
    <citation type="submission" date="2019-10" db="EMBL/GenBank/DDBJ databases">
        <title>Pseudopuniceibacterium sp. HQ09 islated from Antarctica.</title>
        <authorList>
            <person name="Liao L."/>
            <person name="Su S."/>
            <person name="Chen B."/>
            <person name="Yu Y."/>
        </authorList>
    </citation>
    <scope>NUCLEOTIDE SEQUENCE [LARGE SCALE GENOMIC DNA]</scope>
    <source>
        <strain evidence="2 3">HQ09</strain>
    </source>
</reference>
<evidence type="ECO:0000313" key="3">
    <source>
        <dbReference type="Proteomes" id="UP000594118"/>
    </source>
</evidence>
<feature type="transmembrane region" description="Helical" evidence="1">
    <location>
        <begin position="73"/>
        <end position="90"/>
    </location>
</feature>
<feature type="transmembrane region" description="Helical" evidence="1">
    <location>
        <begin position="46"/>
        <end position="61"/>
    </location>
</feature>
<dbReference type="EMBL" id="CP045201">
    <property type="protein sequence ID" value="QOL82408.1"/>
    <property type="molecule type" value="Genomic_DNA"/>
</dbReference>
<proteinExistence type="predicted"/>
<dbReference type="AlphaFoldDB" id="A0A7L9WSB9"/>
<accession>A0A7L9WSB9</accession>
<evidence type="ECO:0000256" key="1">
    <source>
        <dbReference type="SAM" id="Phobius"/>
    </source>
</evidence>
<keyword evidence="1" id="KW-0472">Membrane</keyword>